<name>A0A132AFW9_SARSC</name>
<dbReference type="VEuPathDB" id="VectorBase:SSCA000147"/>
<gene>
    <name evidence="1" type="ORF">QR98_0080120</name>
</gene>
<proteinExistence type="predicted"/>
<dbReference type="EMBL" id="JXLN01013604">
    <property type="protein sequence ID" value="KPM09475.1"/>
    <property type="molecule type" value="Genomic_DNA"/>
</dbReference>
<protein>
    <submittedName>
        <fullName evidence="1">Uncharacterized protein</fullName>
    </submittedName>
</protein>
<organism evidence="1 2">
    <name type="scientific">Sarcoptes scabiei</name>
    <name type="common">Itch mite</name>
    <name type="synonym">Acarus scabiei</name>
    <dbReference type="NCBI Taxonomy" id="52283"/>
    <lineage>
        <taxon>Eukaryota</taxon>
        <taxon>Metazoa</taxon>
        <taxon>Ecdysozoa</taxon>
        <taxon>Arthropoda</taxon>
        <taxon>Chelicerata</taxon>
        <taxon>Arachnida</taxon>
        <taxon>Acari</taxon>
        <taxon>Acariformes</taxon>
        <taxon>Sarcoptiformes</taxon>
        <taxon>Astigmata</taxon>
        <taxon>Psoroptidia</taxon>
        <taxon>Sarcoptoidea</taxon>
        <taxon>Sarcoptidae</taxon>
        <taxon>Sarcoptinae</taxon>
        <taxon>Sarcoptes</taxon>
    </lineage>
</organism>
<dbReference type="AlphaFoldDB" id="A0A132AFW9"/>
<accession>A0A132AFW9</accession>
<comment type="caution">
    <text evidence="1">The sequence shown here is derived from an EMBL/GenBank/DDBJ whole genome shotgun (WGS) entry which is preliminary data.</text>
</comment>
<sequence length="168" mass="19542">MDVVVIETQDEMMDDDEGREYYVKKYSDGVVVVVVMRAVVDYDVHPELIDADDEKEGEEIQKLPLFVDLFAVAEESFHRQLHIFFEIYQMHYKKKIIKTYLLILCDDSDLELVDDDVDELEGSIDRANFSLNVDVDGDKKFDDEDDCLRRFTDAIPSSQLEAFAIKLE</sequence>
<evidence type="ECO:0000313" key="1">
    <source>
        <dbReference type="EMBL" id="KPM09475.1"/>
    </source>
</evidence>
<evidence type="ECO:0000313" key="2">
    <source>
        <dbReference type="Proteomes" id="UP000616769"/>
    </source>
</evidence>
<dbReference type="Proteomes" id="UP000616769">
    <property type="component" value="Unassembled WGS sequence"/>
</dbReference>
<reference evidence="1 2" key="1">
    <citation type="journal article" date="2015" name="Parasit. Vectors">
        <title>Draft genome of the scabies mite.</title>
        <authorList>
            <person name="Rider S.D.Jr."/>
            <person name="Morgan M.S."/>
            <person name="Arlian L.G."/>
        </authorList>
    </citation>
    <scope>NUCLEOTIDE SEQUENCE [LARGE SCALE GENOMIC DNA]</scope>
    <source>
        <strain evidence="1">Arlian Lab</strain>
    </source>
</reference>